<dbReference type="Proteomes" id="UP001633002">
    <property type="component" value="Unassembled WGS sequence"/>
</dbReference>
<dbReference type="PANTHER" id="PTHR31672:SF2">
    <property type="entry name" value="F-BOX DOMAIN-CONTAINING PROTEIN"/>
    <property type="match status" value="1"/>
</dbReference>
<name>A0ABD3HI28_9MARC</name>
<evidence type="ECO:0000313" key="3">
    <source>
        <dbReference type="Proteomes" id="UP001633002"/>
    </source>
</evidence>
<sequence>MYRLSVIVHSLKAVISRHLSRASLEPEDIKSDALHICEGSPFSLTGSSANASSEEVISSSDKFVHDLTPSIWCELPFELLVVVLSKLPLSALKKFCRVSKSWNALIQSEHFAHRCNSTEPIALRLSLFSFQKTPYLAIPNPNTDSWERHYMNFIPRGEKLDRLIAVHQGLLCYTARLGFSMSFDYNEDIPEKEEIILFVHNPLTRKSRRLVVPDTFGTAEQVKWWRSQMMGGLRVDEDTGSYRLVVAFLCQELTRKTFIYDSMSQTWQVSAAESVVLHSHSRYFEWDIQSCICCGHELFWLVSESSRGGSRGLRSLVKYNMKLDTWYSATLHLLCEEETSDLHLISLENRPVLIGFDGSFEKGLVSEEFHSIFPDVGTFAAGNCAPQQKESGDPSCSGGFNLGYVTAEGGAFFIASDSSSDSSSENSQTEFRLGLNRNSSKLIRLPKLHTGSVDCVYSFVATFKAFP</sequence>
<dbReference type="SMART" id="SM00256">
    <property type="entry name" value="FBOX"/>
    <property type="match status" value="1"/>
</dbReference>
<dbReference type="InterPro" id="IPR001810">
    <property type="entry name" value="F-box_dom"/>
</dbReference>
<protein>
    <recommendedName>
        <fullName evidence="1">F-box domain-containing protein</fullName>
    </recommendedName>
</protein>
<dbReference type="Pfam" id="PF00646">
    <property type="entry name" value="F-box"/>
    <property type="match status" value="1"/>
</dbReference>
<dbReference type="PROSITE" id="PS50181">
    <property type="entry name" value="FBOX"/>
    <property type="match status" value="1"/>
</dbReference>
<proteinExistence type="predicted"/>
<dbReference type="InterPro" id="IPR050796">
    <property type="entry name" value="SCF_F-box_component"/>
</dbReference>
<keyword evidence="3" id="KW-1185">Reference proteome</keyword>
<dbReference type="PANTHER" id="PTHR31672">
    <property type="entry name" value="BNACNNG10540D PROTEIN"/>
    <property type="match status" value="1"/>
</dbReference>
<organism evidence="2 3">
    <name type="scientific">Riccia sorocarpa</name>
    <dbReference type="NCBI Taxonomy" id="122646"/>
    <lineage>
        <taxon>Eukaryota</taxon>
        <taxon>Viridiplantae</taxon>
        <taxon>Streptophyta</taxon>
        <taxon>Embryophyta</taxon>
        <taxon>Marchantiophyta</taxon>
        <taxon>Marchantiopsida</taxon>
        <taxon>Marchantiidae</taxon>
        <taxon>Marchantiales</taxon>
        <taxon>Ricciaceae</taxon>
        <taxon>Riccia</taxon>
    </lineage>
</organism>
<comment type="caution">
    <text evidence="2">The sequence shown here is derived from an EMBL/GenBank/DDBJ whole genome shotgun (WGS) entry which is preliminary data.</text>
</comment>
<evidence type="ECO:0000259" key="1">
    <source>
        <dbReference type="PROSITE" id="PS50181"/>
    </source>
</evidence>
<dbReference type="AlphaFoldDB" id="A0ABD3HI28"/>
<gene>
    <name evidence="2" type="ORF">R1sor_016381</name>
</gene>
<evidence type="ECO:0000313" key="2">
    <source>
        <dbReference type="EMBL" id="KAL3690072.1"/>
    </source>
</evidence>
<reference evidence="2 3" key="1">
    <citation type="submission" date="2024-09" db="EMBL/GenBank/DDBJ databases">
        <title>Chromosome-scale assembly of Riccia sorocarpa.</title>
        <authorList>
            <person name="Paukszto L."/>
        </authorList>
    </citation>
    <scope>NUCLEOTIDE SEQUENCE [LARGE SCALE GENOMIC DNA]</scope>
    <source>
        <strain evidence="2">LP-2024</strain>
        <tissue evidence="2">Aerial parts of the thallus</tissue>
    </source>
</reference>
<feature type="domain" description="F-box" evidence="1">
    <location>
        <begin position="69"/>
        <end position="115"/>
    </location>
</feature>
<dbReference type="InterPro" id="IPR036047">
    <property type="entry name" value="F-box-like_dom_sf"/>
</dbReference>
<accession>A0ABD3HI28</accession>
<dbReference type="EMBL" id="JBJQOH010000004">
    <property type="protein sequence ID" value="KAL3690072.1"/>
    <property type="molecule type" value="Genomic_DNA"/>
</dbReference>
<dbReference type="Gene3D" id="1.20.1280.50">
    <property type="match status" value="1"/>
</dbReference>
<dbReference type="SUPFAM" id="SSF81383">
    <property type="entry name" value="F-box domain"/>
    <property type="match status" value="1"/>
</dbReference>